<reference evidence="6 7" key="1">
    <citation type="submission" date="2019-04" db="EMBL/GenBank/DDBJ databases">
        <title>Complete genome sequencing of Piscirickettsia salmonis strain Psal-009.</title>
        <authorList>
            <person name="Schober I."/>
            <person name="Bunk B."/>
            <person name="Sproer C."/>
            <person name="Carril G.P."/>
            <person name="Riedel T."/>
            <person name="Flores-Herrera P.A."/>
            <person name="Nourdin-Galindo G."/>
            <person name="Marshall S.H."/>
            <person name="Overmann J."/>
        </authorList>
    </citation>
    <scope>NUCLEOTIDE SEQUENCE [LARGE SCALE GENOMIC DNA]</scope>
    <source>
        <strain evidence="6 7">Psal-009</strain>
    </source>
</reference>
<name>A0A9Q5YLK4_PISSA</name>
<dbReference type="InterPro" id="IPR036069">
    <property type="entry name" value="DUF34/NIF3_sf"/>
</dbReference>
<dbReference type="PANTHER" id="PTHR13799:SF14">
    <property type="entry name" value="GTP CYCLOHYDROLASE 1 TYPE 2 HOMOLOG"/>
    <property type="match status" value="1"/>
</dbReference>
<evidence type="ECO:0000256" key="5">
    <source>
        <dbReference type="PIRSR" id="PIRSR602678-1"/>
    </source>
</evidence>
<dbReference type="SUPFAM" id="SSF102705">
    <property type="entry name" value="NIF3 (NGG1p interacting factor 3)-like"/>
    <property type="match status" value="1"/>
</dbReference>
<feature type="binding site" evidence="5">
    <location>
        <position position="64"/>
    </location>
    <ligand>
        <name>a divalent metal cation</name>
        <dbReference type="ChEBI" id="CHEBI:60240"/>
        <label>2</label>
    </ligand>
</feature>
<proteinExistence type="inferred from homology"/>
<dbReference type="Proteomes" id="UP000422232">
    <property type="component" value="Chromosome"/>
</dbReference>
<evidence type="ECO:0000256" key="1">
    <source>
        <dbReference type="ARBA" id="ARBA00006964"/>
    </source>
</evidence>
<dbReference type="Gene3D" id="3.40.1390.30">
    <property type="entry name" value="NIF3 (NGG1p interacting factor 3)-like"/>
    <property type="match status" value="2"/>
</dbReference>
<keyword evidence="7" id="KW-1185">Reference proteome</keyword>
<evidence type="ECO:0000256" key="4">
    <source>
        <dbReference type="ARBA" id="ARBA00022723"/>
    </source>
</evidence>
<sequence>MIGLFELVDYLNDLLEVKLFKDYAPNGLQVEGKKQIKRLITGVTATQALIDAAIDEHADAILVHHGFFWKSESPCVTGIKYQRLKKLLENDISLIAYHLPLDGHEKYGNNVMLAERLGLEITGSLPVSMKPAIGNIGQLKKAMQIEAFSGLLHQHLLREPIVVRAGDHAIKTVAWCTGAAESFIEAAATLQADAYVTGEISEPVVHLARELGVHFFAAGHHATERYGVQALGQHVQNHYGIEHLFIDIDSPA</sequence>
<evidence type="ECO:0000256" key="3">
    <source>
        <dbReference type="ARBA" id="ARBA00022112"/>
    </source>
</evidence>
<gene>
    <name evidence="6" type="ORF">Psal009_00943</name>
</gene>
<dbReference type="GO" id="GO:0046872">
    <property type="term" value="F:metal ion binding"/>
    <property type="evidence" value="ECO:0007669"/>
    <property type="project" value="UniProtKB-KW"/>
</dbReference>
<comment type="subunit">
    <text evidence="2">Homohexamer.</text>
</comment>
<keyword evidence="4 5" id="KW-0479">Metal-binding</keyword>
<comment type="similarity">
    <text evidence="1">Belongs to the GTP cyclohydrolase I type 2/NIF3 family.</text>
</comment>
<feature type="binding site" evidence="5">
    <location>
        <position position="220"/>
    </location>
    <ligand>
        <name>a divalent metal cation</name>
        <dbReference type="ChEBI" id="CHEBI:60240"/>
        <label>1</label>
    </ligand>
</feature>
<organism evidence="6 7">
    <name type="scientific">Piscirickettsia salmonis</name>
    <dbReference type="NCBI Taxonomy" id="1238"/>
    <lineage>
        <taxon>Bacteria</taxon>
        <taxon>Pseudomonadati</taxon>
        <taxon>Pseudomonadota</taxon>
        <taxon>Gammaproteobacteria</taxon>
        <taxon>Thiotrichales</taxon>
        <taxon>Piscirickettsiaceae</taxon>
        <taxon>Piscirickettsia</taxon>
    </lineage>
</organism>
<dbReference type="EMBL" id="CP038908">
    <property type="protein sequence ID" value="QGO05063.1"/>
    <property type="molecule type" value="Genomic_DNA"/>
</dbReference>
<dbReference type="AlphaFoldDB" id="A0A9Q5YLK4"/>
<dbReference type="Pfam" id="PF01784">
    <property type="entry name" value="DUF34_NIF3"/>
    <property type="match status" value="1"/>
</dbReference>
<dbReference type="InterPro" id="IPR002678">
    <property type="entry name" value="DUF34/NIF3"/>
</dbReference>
<dbReference type="GO" id="GO:0005737">
    <property type="term" value="C:cytoplasm"/>
    <property type="evidence" value="ECO:0007669"/>
    <property type="project" value="TreeGrafter"/>
</dbReference>
<dbReference type="PANTHER" id="PTHR13799">
    <property type="entry name" value="NGG1 INTERACTING FACTOR 3"/>
    <property type="match status" value="1"/>
</dbReference>
<dbReference type="NCBIfam" id="TIGR00486">
    <property type="entry name" value="YbgI_SA1388"/>
    <property type="match status" value="1"/>
</dbReference>
<feature type="binding site" evidence="5">
    <location>
        <position position="102"/>
    </location>
    <ligand>
        <name>a divalent metal cation</name>
        <dbReference type="ChEBI" id="CHEBI:60240"/>
        <label>1</label>
    </ligand>
</feature>
<feature type="binding site" evidence="5">
    <location>
        <position position="65"/>
    </location>
    <ligand>
        <name>a divalent metal cation</name>
        <dbReference type="ChEBI" id="CHEBI:60240"/>
        <label>1</label>
    </ligand>
</feature>
<feature type="binding site" evidence="5">
    <location>
        <position position="224"/>
    </location>
    <ligand>
        <name>a divalent metal cation</name>
        <dbReference type="ChEBI" id="CHEBI:60240"/>
        <label>1</label>
    </ligand>
</feature>
<accession>A0A9Q5YLK4</accession>
<evidence type="ECO:0000256" key="2">
    <source>
        <dbReference type="ARBA" id="ARBA00011643"/>
    </source>
</evidence>
<evidence type="ECO:0000313" key="7">
    <source>
        <dbReference type="Proteomes" id="UP000422232"/>
    </source>
</evidence>
<protein>
    <recommendedName>
        <fullName evidence="3">GTP cyclohydrolase 1 type 2 homolog</fullName>
    </recommendedName>
</protein>
<dbReference type="RefSeq" id="WP_016209527.1">
    <property type="nucleotide sequence ID" value="NZ_CP012413.1"/>
</dbReference>
<dbReference type="FunFam" id="3.40.1390.30:FF:000001">
    <property type="entry name" value="GTP cyclohydrolase 1 type 2"/>
    <property type="match status" value="1"/>
</dbReference>
<dbReference type="GeneID" id="66741897"/>
<evidence type="ECO:0000313" key="6">
    <source>
        <dbReference type="EMBL" id="QGO05063.1"/>
    </source>
</evidence>